<dbReference type="Gene3D" id="1.10.8.610">
    <property type="entry name" value="SirC, precorrin-2 dehydrogenase, C-terminal helical domain-like"/>
    <property type="match status" value="1"/>
</dbReference>
<feature type="domain" description="Sirohaem synthase dimerisation" evidence="7">
    <location>
        <begin position="152"/>
        <end position="206"/>
    </location>
</feature>
<name>C4V2B0_9FIRM</name>
<dbReference type="InterPro" id="IPR028161">
    <property type="entry name" value="Met8-like"/>
</dbReference>
<dbReference type="Gene3D" id="3.40.50.720">
    <property type="entry name" value="NAD(P)-binding Rossmann-like Domain"/>
    <property type="match status" value="1"/>
</dbReference>
<sequence>MLYPLNVDLSGRSLILVGGGRVAERKACSILSAGTEASICVIAPKVTSVLQEHAAAGRLCWKQTCYADGMLEGAFLAYAATNLREVNAAVASEAKRRGIPVNVIDDPAASTFQVPASIRRGELMLSVSTAGGSPALSRAIRMELEEMYPPAFGVWLERVSSLRVELQESVSSSSARTRFWHTALRPDILTMVRHGAMEKAEVELRNAALDFGAQSSDCTD</sequence>
<organism evidence="8 9">
    <name type="scientific">Selenomonas flueggei ATCC 43531</name>
    <dbReference type="NCBI Taxonomy" id="638302"/>
    <lineage>
        <taxon>Bacteria</taxon>
        <taxon>Bacillati</taxon>
        <taxon>Bacillota</taxon>
        <taxon>Negativicutes</taxon>
        <taxon>Selenomonadales</taxon>
        <taxon>Selenomonadaceae</taxon>
        <taxon>Selenomonas</taxon>
    </lineage>
</organism>
<gene>
    <name evidence="8" type="ORF">HMPREF0908_0654</name>
</gene>
<protein>
    <recommendedName>
        <fullName evidence="2">precorrin-2 dehydrogenase</fullName>
        <ecNumber evidence="2">1.3.1.76</ecNumber>
    </recommendedName>
</protein>
<dbReference type="STRING" id="638302.HMPREF0908_0654"/>
<dbReference type="EC" id="1.3.1.76" evidence="2"/>
<dbReference type="HOGENOM" id="CLU_011276_8_1_9"/>
<keyword evidence="9" id="KW-1185">Reference proteome</keyword>
<keyword evidence="5" id="KW-0627">Porphyrin biosynthesis</keyword>
<dbReference type="InterPro" id="IPR019478">
    <property type="entry name" value="Sirohaem_synthase_dimer_dom"/>
</dbReference>
<dbReference type="GO" id="GO:0043115">
    <property type="term" value="F:precorrin-2 dehydrogenase activity"/>
    <property type="evidence" value="ECO:0007669"/>
    <property type="project" value="UniProtKB-EC"/>
</dbReference>
<evidence type="ECO:0000256" key="5">
    <source>
        <dbReference type="ARBA" id="ARBA00023244"/>
    </source>
</evidence>
<dbReference type="Proteomes" id="UP000005309">
    <property type="component" value="Unassembled WGS sequence"/>
</dbReference>
<evidence type="ECO:0000313" key="8">
    <source>
        <dbReference type="EMBL" id="EEQ48924.1"/>
    </source>
</evidence>
<dbReference type="UniPathway" id="UPA00262">
    <property type="reaction ID" value="UER00222"/>
</dbReference>
<comment type="pathway">
    <text evidence="1">Porphyrin-containing compound metabolism; siroheme biosynthesis; sirohydrochlorin from precorrin-2: step 1/1.</text>
</comment>
<dbReference type="Pfam" id="PF10414">
    <property type="entry name" value="CysG_dimeriser"/>
    <property type="match status" value="1"/>
</dbReference>
<keyword evidence="3" id="KW-0560">Oxidoreductase</keyword>
<dbReference type="GO" id="GO:0004325">
    <property type="term" value="F:ferrochelatase activity"/>
    <property type="evidence" value="ECO:0007669"/>
    <property type="project" value="InterPro"/>
</dbReference>
<dbReference type="InterPro" id="IPR042518">
    <property type="entry name" value="SirC_C"/>
</dbReference>
<comment type="catalytic activity">
    <reaction evidence="6">
        <text>precorrin-2 + NAD(+) = sirohydrochlorin + NADH + 2 H(+)</text>
        <dbReference type="Rhea" id="RHEA:15613"/>
        <dbReference type="ChEBI" id="CHEBI:15378"/>
        <dbReference type="ChEBI" id="CHEBI:57540"/>
        <dbReference type="ChEBI" id="CHEBI:57945"/>
        <dbReference type="ChEBI" id="CHEBI:58351"/>
        <dbReference type="ChEBI" id="CHEBI:58827"/>
        <dbReference type="EC" id="1.3.1.76"/>
    </reaction>
</comment>
<evidence type="ECO:0000256" key="4">
    <source>
        <dbReference type="ARBA" id="ARBA00023027"/>
    </source>
</evidence>
<dbReference type="SUPFAM" id="SSF75615">
    <property type="entry name" value="Siroheme synthase middle domains-like"/>
    <property type="match status" value="1"/>
</dbReference>
<dbReference type="EMBL" id="ACLA01000010">
    <property type="protein sequence ID" value="EEQ48924.1"/>
    <property type="molecule type" value="Genomic_DNA"/>
</dbReference>
<evidence type="ECO:0000256" key="1">
    <source>
        <dbReference type="ARBA" id="ARBA00005010"/>
    </source>
</evidence>
<evidence type="ECO:0000313" key="9">
    <source>
        <dbReference type="Proteomes" id="UP000005309"/>
    </source>
</evidence>
<dbReference type="eggNOG" id="COG1648">
    <property type="taxonomic scope" value="Bacteria"/>
</dbReference>
<accession>C4V2B0</accession>
<dbReference type="Pfam" id="PF13241">
    <property type="entry name" value="NAD_binding_7"/>
    <property type="match status" value="1"/>
</dbReference>
<evidence type="ECO:0000256" key="3">
    <source>
        <dbReference type="ARBA" id="ARBA00023002"/>
    </source>
</evidence>
<dbReference type="SUPFAM" id="SSF51735">
    <property type="entry name" value="NAD(P)-binding Rossmann-fold domains"/>
    <property type="match status" value="1"/>
</dbReference>
<comment type="caution">
    <text evidence="8">The sequence shown here is derived from an EMBL/GenBank/DDBJ whole genome shotgun (WGS) entry which is preliminary data.</text>
</comment>
<dbReference type="PANTHER" id="PTHR35330:SF1">
    <property type="entry name" value="SIROHEME BIOSYNTHESIS PROTEIN MET8"/>
    <property type="match status" value="1"/>
</dbReference>
<evidence type="ECO:0000256" key="2">
    <source>
        <dbReference type="ARBA" id="ARBA00012400"/>
    </source>
</evidence>
<dbReference type="PANTHER" id="PTHR35330">
    <property type="entry name" value="SIROHEME BIOSYNTHESIS PROTEIN MET8"/>
    <property type="match status" value="1"/>
</dbReference>
<dbReference type="GO" id="GO:0019354">
    <property type="term" value="P:siroheme biosynthetic process"/>
    <property type="evidence" value="ECO:0007669"/>
    <property type="project" value="UniProtKB-UniPathway"/>
</dbReference>
<dbReference type="InterPro" id="IPR036291">
    <property type="entry name" value="NAD(P)-bd_dom_sf"/>
</dbReference>
<dbReference type="OrthoDB" id="9773765at2"/>
<reference evidence="8 9" key="1">
    <citation type="submission" date="2009-04" db="EMBL/GenBank/DDBJ databases">
        <authorList>
            <person name="Qin X."/>
            <person name="Bachman B."/>
            <person name="Battles P."/>
            <person name="Bell A."/>
            <person name="Bess C."/>
            <person name="Bickham C."/>
            <person name="Chaboub L."/>
            <person name="Chen D."/>
            <person name="Coyle M."/>
            <person name="Deiros D.R."/>
            <person name="Dinh H."/>
            <person name="Forbes L."/>
            <person name="Fowler G."/>
            <person name="Francisco L."/>
            <person name="Fu Q."/>
            <person name="Gubbala S."/>
            <person name="Hale W."/>
            <person name="Han Y."/>
            <person name="Hemphill L."/>
            <person name="Highlander S.K."/>
            <person name="Hirani K."/>
            <person name="Hogues M."/>
            <person name="Jackson L."/>
            <person name="Jakkamsetti A."/>
            <person name="Javaid M."/>
            <person name="Jiang H."/>
            <person name="Korchina V."/>
            <person name="Kovar C."/>
            <person name="Lara F."/>
            <person name="Lee S."/>
            <person name="Mata R."/>
            <person name="Mathew T."/>
            <person name="Moen C."/>
            <person name="Morales K."/>
            <person name="Munidasa M."/>
            <person name="Nazareth L."/>
            <person name="Ngo R."/>
            <person name="Nguyen L."/>
            <person name="Okwuonu G."/>
            <person name="Ongeri F."/>
            <person name="Patil S."/>
            <person name="Petrosino J."/>
            <person name="Pham C."/>
            <person name="Pham P."/>
            <person name="Pu L.-L."/>
            <person name="Puazo M."/>
            <person name="Raj R."/>
            <person name="Reid J."/>
            <person name="Rouhana J."/>
            <person name="Saada N."/>
            <person name="Shang Y."/>
            <person name="Simmons D."/>
            <person name="Thornton R."/>
            <person name="Warren J."/>
            <person name="Weissenberger G."/>
            <person name="Zhang J."/>
            <person name="Zhang L."/>
            <person name="Zhou C."/>
            <person name="Zhu D."/>
            <person name="Muzny D."/>
            <person name="Worley K."/>
            <person name="Gibbs R."/>
        </authorList>
    </citation>
    <scope>NUCLEOTIDE SEQUENCE [LARGE SCALE GENOMIC DNA]</scope>
    <source>
        <strain evidence="8 9">ATCC 43531</strain>
    </source>
</reference>
<dbReference type="InterPro" id="IPR006367">
    <property type="entry name" value="Sirohaem_synthase_N"/>
</dbReference>
<dbReference type="RefSeq" id="WP_006689389.1">
    <property type="nucleotide sequence ID" value="NZ_GG694006.1"/>
</dbReference>
<dbReference type="AlphaFoldDB" id="C4V2B0"/>
<keyword evidence="4" id="KW-0520">NAD</keyword>
<evidence type="ECO:0000256" key="6">
    <source>
        <dbReference type="ARBA" id="ARBA00047561"/>
    </source>
</evidence>
<dbReference type="NCBIfam" id="TIGR01470">
    <property type="entry name" value="cysG_Nterm"/>
    <property type="match status" value="1"/>
</dbReference>
<evidence type="ECO:0000259" key="7">
    <source>
        <dbReference type="Pfam" id="PF10414"/>
    </source>
</evidence>
<proteinExistence type="predicted"/>